<dbReference type="PANTHER" id="PTHR40079:SF4">
    <property type="entry name" value="GH26 DOMAIN-CONTAINING PROTEIN-RELATED"/>
    <property type="match status" value="1"/>
</dbReference>
<sequence length="580" mass="64637">MKMRFLSAVIAAVLMSGCLAACGNEIHNNKDVTAELDLLTADEDTTDEETTKEEAVTPVPEEEKTEDEVKSFKEVKIKAAELKYKKHEKTYQAEKGKLNGTAAEASKRNGYEGSGYVSGISQESDWELEFEVPTDQFYNIVLTVGSDEAASGGFSLDGSKYSEFTVINEDNEGRFENISFKNVKLKKGKHKVSFIPDTGIVDIDQVKVTANDEISKLSLNATGAVLSDKEAEYNAKALYRLICNNYGTRVLLAQNDTAGTNYESELIHKVTGKYPAVRLGDMMYVTSTKHADQSAAEIAEALKWYKDGGIVGYMWNWTSPNNPDDNESVYAENAKFDITKAVTDEAIALLDPDTLAQMAEDGTISDECLKIITDIDKVSEQLIKLRDDGVPVLWRPLQEASNGLYWWGKDADSYIWLWQTMYARMTGYHGLHNLVWVWSAQNINWYVGGDYCDVLSADVYGSDKSGQVNALLYLQSVAGGKPVAMSECDRMPLIQNLADEHAMWSYIGQWGGSCIVNEEGGLSEEFNTEKDLITMYNNDLTITRDKLPDLMTMATEIKKEEEKATKDKSKKAKEKEKSED</sequence>
<dbReference type="InterPro" id="IPR000805">
    <property type="entry name" value="Glyco_hydro_26"/>
</dbReference>
<dbReference type="PROSITE" id="PS51257">
    <property type="entry name" value="PROKAR_LIPOPROTEIN"/>
    <property type="match status" value="1"/>
</dbReference>
<dbReference type="RefSeq" id="WP_037285613.1">
    <property type="nucleotide sequence ID" value="NZ_JEOB01000002.1"/>
</dbReference>
<evidence type="ECO:0000256" key="2">
    <source>
        <dbReference type="ARBA" id="ARBA00022801"/>
    </source>
</evidence>
<gene>
    <name evidence="8" type="ORF">RASY3_04585</name>
</gene>
<feature type="domain" description="GH26" evidence="7">
    <location>
        <begin position="233"/>
        <end position="545"/>
    </location>
</feature>
<dbReference type="InterPro" id="IPR022790">
    <property type="entry name" value="GH26_dom"/>
</dbReference>
<evidence type="ECO:0000259" key="7">
    <source>
        <dbReference type="PROSITE" id="PS51764"/>
    </source>
</evidence>
<dbReference type="Proteomes" id="UP000021369">
    <property type="component" value="Unassembled WGS sequence"/>
</dbReference>
<evidence type="ECO:0000313" key="9">
    <source>
        <dbReference type="Proteomes" id="UP000021369"/>
    </source>
</evidence>
<evidence type="ECO:0000256" key="3">
    <source>
        <dbReference type="ARBA" id="ARBA00023295"/>
    </source>
</evidence>
<keyword evidence="3 4" id="KW-0326">Glycosidase</keyword>
<keyword evidence="9" id="KW-1185">Reference proteome</keyword>
<dbReference type="PRINTS" id="PR00739">
    <property type="entry name" value="GLHYDRLASE26"/>
</dbReference>
<evidence type="ECO:0000256" key="1">
    <source>
        <dbReference type="ARBA" id="ARBA00007754"/>
    </source>
</evidence>
<feature type="compositionally biased region" description="Acidic residues" evidence="5">
    <location>
        <begin position="41"/>
        <end position="51"/>
    </location>
</feature>
<accession>A0A011WQG0</accession>
<dbReference type="SUPFAM" id="SSF49785">
    <property type="entry name" value="Galactose-binding domain-like"/>
    <property type="match status" value="1"/>
</dbReference>
<dbReference type="PANTHER" id="PTHR40079">
    <property type="entry name" value="MANNAN ENDO-1,4-BETA-MANNOSIDASE E-RELATED"/>
    <property type="match status" value="1"/>
</dbReference>
<dbReference type="Gene3D" id="2.60.120.260">
    <property type="entry name" value="Galactose-binding domain-like"/>
    <property type="match status" value="1"/>
</dbReference>
<comment type="caution">
    <text evidence="8">The sequence shown here is derived from an EMBL/GenBank/DDBJ whole genome shotgun (WGS) entry which is preliminary data.</text>
</comment>
<evidence type="ECO:0000313" key="8">
    <source>
        <dbReference type="EMBL" id="EXM39255.1"/>
    </source>
</evidence>
<feature type="active site" description="Nucleophile" evidence="4">
    <location>
        <position position="487"/>
    </location>
</feature>
<proteinExistence type="inferred from homology"/>
<dbReference type="EMBL" id="JEOB01000002">
    <property type="protein sequence ID" value="EXM39255.1"/>
    <property type="molecule type" value="Genomic_DNA"/>
</dbReference>
<dbReference type="InterPro" id="IPR017853">
    <property type="entry name" value="GH"/>
</dbReference>
<dbReference type="Gene3D" id="3.20.20.80">
    <property type="entry name" value="Glycosidases"/>
    <property type="match status" value="1"/>
</dbReference>
<comment type="similarity">
    <text evidence="1 4">Belongs to the glycosyl hydrolase 26 family.</text>
</comment>
<evidence type="ECO:0000256" key="4">
    <source>
        <dbReference type="PROSITE-ProRule" id="PRU01100"/>
    </source>
</evidence>
<dbReference type="GO" id="GO:0006080">
    <property type="term" value="P:substituted mannan metabolic process"/>
    <property type="evidence" value="ECO:0007669"/>
    <property type="project" value="InterPro"/>
</dbReference>
<dbReference type="PATRIC" id="fig|1341156.4.peg.880"/>
<protein>
    <submittedName>
        <fullName evidence="8">Glycoside hydrolase</fullName>
    </submittedName>
</protein>
<dbReference type="PROSITE" id="PS51764">
    <property type="entry name" value="GH26"/>
    <property type="match status" value="1"/>
</dbReference>
<name>A0A011WQG0_RUMAL</name>
<dbReference type="SUPFAM" id="SSF51445">
    <property type="entry name" value="(Trans)glycosidases"/>
    <property type="match status" value="1"/>
</dbReference>
<feature type="region of interest" description="Disordered" evidence="5">
    <location>
        <begin position="41"/>
        <end position="66"/>
    </location>
</feature>
<dbReference type="OrthoDB" id="9802773at2"/>
<dbReference type="GO" id="GO:0016985">
    <property type="term" value="F:mannan endo-1,4-beta-mannosidase activity"/>
    <property type="evidence" value="ECO:0007669"/>
    <property type="project" value="InterPro"/>
</dbReference>
<dbReference type="InterPro" id="IPR008979">
    <property type="entry name" value="Galactose-bd-like_sf"/>
</dbReference>
<feature type="chain" id="PRO_5001465206" evidence="6">
    <location>
        <begin position="22"/>
        <end position="580"/>
    </location>
</feature>
<keyword evidence="6" id="KW-0732">Signal</keyword>
<feature type="region of interest" description="Disordered" evidence="5">
    <location>
        <begin position="558"/>
        <end position="580"/>
    </location>
</feature>
<feature type="signal peptide" evidence="6">
    <location>
        <begin position="1"/>
        <end position="21"/>
    </location>
</feature>
<evidence type="ECO:0000256" key="5">
    <source>
        <dbReference type="SAM" id="MobiDB-lite"/>
    </source>
</evidence>
<keyword evidence="2 4" id="KW-0378">Hydrolase</keyword>
<evidence type="ECO:0000256" key="6">
    <source>
        <dbReference type="SAM" id="SignalP"/>
    </source>
</evidence>
<reference evidence="8 9" key="1">
    <citation type="submission" date="2013-06" db="EMBL/GenBank/DDBJ databases">
        <title>Rumen cellulosomics: divergent fiber-degrading strategies revealed by comparative genome-wide analysis of six Ruminococcal strains.</title>
        <authorList>
            <person name="Dassa B."/>
            <person name="Borovok I."/>
            <person name="Lamed R."/>
            <person name="Flint H."/>
            <person name="Yeoman C.J."/>
            <person name="White B."/>
            <person name="Bayer E.A."/>
        </authorList>
    </citation>
    <scope>NUCLEOTIDE SEQUENCE [LARGE SCALE GENOMIC DNA]</scope>
    <source>
        <strain evidence="8 9">SY3</strain>
    </source>
</reference>
<dbReference type="AlphaFoldDB" id="A0A011WQG0"/>
<feature type="active site" description="Proton donor" evidence="4">
    <location>
        <position position="399"/>
    </location>
</feature>
<dbReference type="Pfam" id="PF02156">
    <property type="entry name" value="Glyco_hydro_26"/>
    <property type="match status" value="1"/>
</dbReference>
<organism evidence="8 9">
    <name type="scientific">Ruminococcus albus SY3</name>
    <dbReference type="NCBI Taxonomy" id="1341156"/>
    <lineage>
        <taxon>Bacteria</taxon>
        <taxon>Bacillati</taxon>
        <taxon>Bacillota</taxon>
        <taxon>Clostridia</taxon>
        <taxon>Eubacteriales</taxon>
        <taxon>Oscillospiraceae</taxon>
        <taxon>Ruminococcus</taxon>
    </lineage>
</organism>